<accession>A0A109JTM1</accession>
<dbReference type="Proteomes" id="UP000057737">
    <property type="component" value="Unassembled WGS sequence"/>
</dbReference>
<gene>
    <name evidence="1" type="ORF">AS156_06900</name>
</gene>
<keyword evidence="2" id="KW-1185">Reference proteome</keyword>
<sequence length="98" mass="11295">MKEGARIAWLVLDNRLRDRAGFRNVAATFQGMRQRELDLLFARRERSCALEANDRLVKAAEHFVGDTEVSSKTGVIRIAGRRLCQQVERQINSLPRER</sequence>
<dbReference type="EMBL" id="LNCU01000070">
    <property type="protein sequence ID" value="KWV54690.1"/>
    <property type="molecule type" value="Genomic_DNA"/>
</dbReference>
<organism evidence="1 2">
    <name type="scientific">Bradyrhizobium macuxiense</name>
    <dbReference type="NCBI Taxonomy" id="1755647"/>
    <lineage>
        <taxon>Bacteria</taxon>
        <taxon>Pseudomonadati</taxon>
        <taxon>Pseudomonadota</taxon>
        <taxon>Alphaproteobacteria</taxon>
        <taxon>Hyphomicrobiales</taxon>
        <taxon>Nitrobacteraceae</taxon>
        <taxon>Bradyrhizobium</taxon>
    </lineage>
</organism>
<evidence type="ECO:0000313" key="2">
    <source>
        <dbReference type="Proteomes" id="UP000057737"/>
    </source>
</evidence>
<proteinExistence type="predicted"/>
<reference evidence="1 2" key="1">
    <citation type="submission" date="2015-11" db="EMBL/GenBank/DDBJ databases">
        <title>Draft Genome Sequence of the Strain BR 10303 (Bradyrhizobium sp.) isolated from nodules of Centrolobium paraense.</title>
        <authorList>
            <person name="Zelli J.E."/>
            <person name="Simoes-Araujo J.L."/>
            <person name="Barauna A.C."/>
            <person name="Silva K."/>
        </authorList>
    </citation>
    <scope>NUCLEOTIDE SEQUENCE [LARGE SCALE GENOMIC DNA]</scope>
    <source>
        <strain evidence="1 2">BR 10303</strain>
    </source>
</reference>
<name>A0A109JTM1_9BRAD</name>
<comment type="caution">
    <text evidence="1">The sequence shown here is derived from an EMBL/GenBank/DDBJ whole genome shotgun (WGS) entry which is preliminary data.</text>
</comment>
<dbReference type="AlphaFoldDB" id="A0A109JTM1"/>
<evidence type="ECO:0000313" key="1">
    <source>
        <dbReference type="EMBL" id="KWV54690.1"/>
    </source>
</evidence>
<protein>
    <submittedName>
        <fullName evidence="1">Uncharacterized protein</fullName>
    </submittedName>
</protein>